<organism evidence="1">
    <name type="scientific">bioreactor metagenome</name>
    <dbReference type="NCBI Taxonomy" id="1076179"/>
    <lineage>
        <taxon>unclassified sequences</taxon>
        <taxon>metagenomes</taxon>
        <taxon>ecological metagenomes</taxon>
    </lineage>
</organism>
<name>A0A645I1U5_9ZZZZ</name>
<reference evidence="1" key="1">
    <citation type="submission" date="2019-08" db="EMBL/GenBank/DDBJ databases">
        <authorList>
            <person name="Kucharzyk K."/>
            <person name="Murdoch R.W."/>
            <person name="Higgins S."/>
            <person name="Loffler F."/>
        </authorList>
    </citation>
    <scope>NUCLEOTIDE SEQUENCE</scope>
</reference>
<sequence>MSGHDGFNALDLADSLYIAFIEAYIGKEVYIHHMGLIEISLTHIAHIGRGSPKAREKACA</sequence>
<proteinExistence type="predicted"/>
<accession>A0A645I1U5</accession>
<evidence type="ECO:0000313" key="1">
    <source>
        <dbReference type="EMBL" id="MPN45267.1"/>
    </source>
</evidence>
<dbReference type="AlphaFoldDB" id="A0A645I1U5"/>
<comment type="caution">
    <text evidence="1">The sequence shown here is derived from an EMBL/GenBank/DDBJ whole genome shotgun (WGS) entry which is preliminary data.</text>
</comment>
<dbReference type="EMBL" id="VSSQ01105018">
    <property type="protein sequence ID" value="MPN45267.1"/>
    <property type="molecule type" value="Genomic_DNA"/>
</dbReference>
<protein>
    <submittedName>
        <fullName evidence="1">Uncharacterized protein</fullName>
    </submittedName>
</protein>
<gene>
    <name evidence="1" type="ORF">SDC9_192834</name>
</gene>